<gene>
    <name evidence="2" type="ORF">Mgrana_02592</name>
</gene>
<evidence type="ECO:0000256" key="1">
    <source>
        <dbReference type="SAM" id="MobiDB-lite"/>
    </source>
</evidence>
<reference evidence="2 3" key="1">
    <citation type="submission" date="2018-08" db="EMBL/GenBank/DDBJ databases">
        <title>Meiothermus granaticius genome AF-68 sequencing project.</title>
        <authorList>
            <person name="Da Costa M.S."/>
            <person name="Albuquerque L."/>
            <person name="Raposo P."/>
            <person name="Froufe H.J.C."/>
            <person name="Barroso C.S."/>
            <person name="Egas C."/>
        </authorList>
    </citation>
    <scope>NUCLEOTIDE SEQUENCE [LARGE SCALE GENOMIC DNA]</scope>
    <source>
        <strain evidence="2 3">AF-68</strain>
    </source>
</reference>
<dbReference type="Proteomes" id="UP000266178">
    <property type="component" value="Unassembled WGS sequence"/>
</dbReference>
<keyword evidence="3" id="KW-1185">Reference proteome</keyword>
<feature type="region of interest" description="Disordered" evidence="1">
    <location>
        <begin position="1"/>
        <end position="21"/>
    </location>
</feature>
<evidence type="ECO:0000313" key="2">
    <source>
        <dbReference type="EMBL" id="RIH91527.1"/>
    </source>
</evidence>
<comment type="caution">
    <text evidence="2">The sequence shown here is derived from an EMBL/GenBank/DDBJ whole genome shotgun (WGS) entry which is preliminary data.</text>
</comment>
<organism evidence="2 3">
    <name type="scientific">Meiothermus granaticius NBRC 107808</name>
    <dbReference type="NCBI Taxonomy" id="1227551"/>
    <lineage>
        <taxon>Bacteria</taxon>
        <taxon>Thermotogati</taxon>
        <taxon>Deinococcota</taxon>
        <taxon>Deinococci</taxon>
        <taxon>Thermales</taxon>
        <taxon>Thermaceae</taxon>
        <taxon>Meiothermus</taxon>
    </lineage>
</organism>
<dbReference type="EMBL" id="QWLB01000040">
    <property type="protein sequence ID" value="RIH91527.1"/>
    <property type="molecule type" value="Genomic_DNA"/>
</dbReference>
<feature type="compositionally biased region" description="Basic and acidic residues" evidence="1">
    <location>
        <begin position="9"/>
        <end position="21"/>
    </location>
</feature>
<accession>A0A399F460</accession>
<protein>
    <submittedName>
        <fullName evidence="2">Uncharacterized protein</fullName>
    </submittedName>
</protein>
<name>A0A399F460_9DEIN</name>
<dbReference type="AlphaFoldDB" id="A0A399F460"/>
<sequence>MNWYEETLEERKEPLRHTPDPEDCRRLRAERPELARRWVEMEYQRIYSVQFSIKHNNQVFR</sequence>
<evidence type="ECO:0000313" key="3">
    <source>
        <dbReference type="Proteomes" id="UP000266178"/>
    </source>
</evidence>
<proteinExistence type="predicted"/>